<dbReference type="PANTHER" id="PTHR42784">
    <property type="entry name" value="PYRANOSE 2-OXIDASE"/>
    <property type="match status" value="1"/>
</dbReference>
<proteinExistence type="inferred from homology"/>
<dbReference type="InterPro" id="IPR036188">
    <property type="entry name" value="FAD/NAD-bd_sf"/>
</dbReference>
<comment type="similarity">
    <text evidence="2">Belongs to the GMC oxidoreductase family.</text>
</comment>
<protein>
    <recommendedName>
        <fullName evidence="8">Glucose-methanol-choline oxidoreductase N-terminal domain-containing protein</fullName>
    </recommendedName>
</protein>
<dbReference type="AlphaFoldDB" id="A0A564WB94"/>
<reference evidence="6" key="1">
    <citation type="submission" date="2018-11" db="EMBL/GenBank/DDBJ databases">
        <authorList>
            <person name="Onetto C."/>
        </authorList>
    </citation>
    <scope>NUCLEOTIDE SEQUENCE [LARGE SCALE GENOMIC DNA]</scope>
</reference>
<dbReference type="EMBL" id="UXAT02000004">
    <property type="protein sequence ID" value="VUX45399.1"/>
    <property type="molecule type" value="Genomic_DNA"/>
</dbReference>
<keyword evidence="7" id="KW-1185">Reference proteome</keyword>
<dbReference type="Proteomes" id="UP000326641">
    <property type="component" value="Unassembled WGS sequence"/>
</dbReference>
<dbReference type="SUPFAM" id="SSF51905">
    <property type="entry name" value="FAD/NAD(P)-binding domain"/>
    <property type="match status" value="1"/>
</dbReference>
<evidence type="ECO:0000256" key="3">
    <source>
        <dbReference type="ARBA" id="ARBA00022630"/>
    </source>
</evidence>
<name>A0A564WB94_9PROT</name>
<organism evidence="6 7">
    <name type="scientific">Candidatus Defluviicoccus seviourii</name>
    <dbReference type="NCBI Taxonomy" id="2565273"/>
    <lineage>
        <taxon>Bacteria</taxon>
        <taxon>Pseudomonadati</taxon>
        <taxon>Pseudomonadota</taxon>
        <taxon>Alphaproteobacteria</taxon>
        <taxon>Rhodospirillales</taxon>
        <taxon>Rhodospirillaceae</taxon>
        <taxon>Defluviicoccus</taxon>
    </lineage>
</organism>
<sequence length="95" mass="10283">MTFSASTYANFVSGTGAAQQRLFLEYISPRNDFDIIIVGSGVGGGVLADDLADRRGNDKRILVVEAGSFLYPTHVYNFCRFSNASVAKHRSGLGF</sequence>
<evidence type="ECO:0000313" key="7">
    <source>
        <dbReference type="Proteomes" id="UP000326641"/>
    </source>
</evidence>
<accession>A0A564WB94</accession>
<evidence type="ECO:0000256" key="2">
    <source>
        <dbReference type="ARBA" id="ARBA00010790"/>
    </source>
</evidence>
<dbReference type="Gene3D" id="3.50.50.60">
    <property type="entry name" value="FAD/NAD(P)-binding domain"/>
    <property type="match status" value="1"/>
</dbReference>
<evidence type="ECO:0000256" key="4">
    <source>
        <dbReference type="ARBA" id="ARBA00022827"/>
    </source>
</evidence>
<comment type="caution">
    <text evidence="6">The sequence shown here is derived from an EMBL/GenBank/DDBJ whole genome shotgun (WGS) entry which is preliminary data.</text>
</comment>
<dbReference type="InterPro" id="IPR051473">
    <property type="entry name" value="P2Ox-like"/>
</dbReference>
<keyword evidence="4" id="KW-0274">FAD</keyword>
<gene>
    <name evidence="6" type="ORF">DF3PA_120001</name>
</gene>
<evidence type="ECO:0008006" key="8">
    <source>
        <dbReference type="Google" id="ProtNLM"/>
    </source>
</evidence>
<comment type="cofactor">
    <cofactor evidence="1">
        <name>FAD</name>
        <dbReference type="ChEBI" id="CHEBI:57692"/>
    </cofactor>
</comment>
<dbReference type="PANTHER" id="PTHR42784:SF1">
    <property type="entry name" value="PYRANOSE 2-OXIDASE"/>
    <property type="match status" value="1"/>
</dbReference>
<keyword evidence="5" id="KW-0560">Oxidoreductase</keyword>
<keyword evidence="3" id="KW-0285">Flavoprotein</keyword>
<evidence type="ECO:0000256" key="5">
    <source>
        <dbReference type="ARBA" id="ARBA00023002"/>
    </source>
</evidence>
<evidence type="ECO:0000256" key="1">
    <source>
        <dbReference type="ARBA" id="ARBA00001974"/>
    </source>
</evidence>
<dbReference type="GO" id="GO:0016491">
    <property type="term" value="F:oxidoreductase activity"/>
    <property type="evidence" value="ECO:0007669"/>
    <property type="project" value="UniProtKB-KW"/>
</dbReference>
<evidence type="ECO:0000313" key="6">
    <source>
        <dbReference type="EMBL" id="VUX45399.1"/>
    </source>
</evidence>